<feature type="repeat" description="WD" evidence="11">
    <location>
        <begin position="579"/>
        <end position="612"/>
    </location>
</feature>
<evidence type="ECO:0000256" key="2">
    <source>
        <dbReference type="ARBA" id="ARBA00011059"/>
    </source>
</evidence>
<dbReference type="EMBL" id="GL832986">
    <property type="protein sequence ID" value="EGD79534.1"/>
    <property type="molecule type" value="Genomic_DNA"/>
</dbReference>
<evidence type="ECO:0000256" key="1">
    <source>
        <dbReference type="ARBA" id="ARBA00004430"/>
    </source>
</evidence>
<dbReference type="OMA" id="VWEDMRA"/>
<comment type="similarity">
    <text evidence="2">Belongs to the dynein intermediate chain family.</text>
</comment>
<feature type="region of interest" description="Disordered" evidence="12">
    <location>
        <begin position="277"/>
        <end position="305"/>
    </location>
</feature>
<dbReference type="GeneID" id="16069557"/>
<gene>
    <name evidence="13" type="ORF">PTSG_10104</name>
</gene>
<comment type="subcellular location">
    <subcellularLocation>
        <location evidence="1">Cytoplasm</location>
        <location evidence="1">Cytoskeleton</location>
        <location evidence="1">Cilium axoneme</location>
    </subcellularLocation>
</comment>
<feature type="compositionally biased region" description="Basic and acidic residues" evidence="12">
    <location>
        <begin position="290"/>
        <end position="304"/>
    </location>
</feature>
<dbReference type="SUPFAM" id="SSF50978">
    <property type="entry name" value="WD40 repeat-like"/>
    <property type="match status" value="1"/>
</dbReference>
<dbReference type="GO" id="GO:0036157">
    <property type="term" value="C:outer dynein arm"/>
    <property type="evidence" value="ECO:0007669"/>
    <property type="project" value="TreeGrafter"/>
</dbReference>
<dbReference type="GO" id="GO:0005874">
    <property type="term" value="C:microtubule"/>
    <property type="evidence" value="ECO:0007669"/>
    <property type="project" value="UniProtKB-KW"/>
</dbReference>
<reference evidence="13" key="1">
    <citation type="submission" date="2009-08" db="EMBL/GenBank/DDBJ databases">
        <title>Annotation of Salpingoeca rosetta.</title>
        <authorList>
            <consortium name="The Broad Institute Genome Sequencing Platform"/>
            <person name="Russ C."/>
            <person name="Cuomo C."/>
            <person name="Burger G."/>
            <person name="Gray M.W."/>
            <person name="Holland P.W.H."/>
            <person name="King N."/>
            <person name="Lang F.B.F."/>
            <person name="Roger A.J."/>
            <person name="Ruiz-Trillo I."/>
            <person name="Young S.K."/>
            <person name="Zeng Q."/>
            <person name="Gargeya S."/>
            <person name="Alvarado L."/>
            <person name="Berlin A."/>
            <person name="Chapman S.B."/>
            <person name="Chen Z."/>
            <person name="Freedman E."/>
            <person name="Gellesch M."/>
            <person name="Goldberg J."/>
            <person name="Griggs A."/>
            <person name="Gujja S."/>
            <person name="Heilman E."/>
            <person name="Heiman D."/>
            <person name="Howarth C."/>
            <person name="Mehta T."/>
            <person name="Neiman D."/>
            <person name="Pearson M."/>
            <person name="Roberts A."/>
            <person name="Saif S."/>
            <person name="Shea T."/>
            <person name="Shenoy N."/>
            <person name="Sisk P."/>
            <person name="Stolte C."/>
            <person name="Sykes S."/>
            <person name="White J."/>
            <person name="Yandava C."/>
            <person name="Haas B."/>
            <person name="Nusbaum C."/>
            <person name="Birren B."/>
        </authorList>
    </citation>
    <scope>NUCLEOTIDE SEQUENCE [LARGE SCALE GENOMIC DNA]</scope>
    <source>
        <strain evidence="13">ATCC 50818</strain>
    </source>
</reference>
<dbReference type="GO" id="GO:0045504">
    <property type="term" value="F:dynein heavy chain binding"/>
    <property type="evidence" value="ECO:0007669"/>
    <property type="project" value="TreeGrafter"/>
</dbReference>
<evidence type="ECO:0000256" key="8">
    <source>
        <dbReference type="ARBA" id="ARBA00023175"/>
    </source>
</evidence>
<evidence type="ECO:0000313" key="14">
    <source>
        <dbReference type="Proteomes" id="UP000007799"/>
    </source>
</evidence>
<protein>
    <submittedName>
        <fullName evidence="13">Dynein</fullName>
    </submittedName>
</protein>
<feature type="compositionally biased region" description="Acidic residues" evidence="12">
    <location>
        <begin position="183"/>
        <end position="218"/>
    </location>
</feature>
<evidence type="ECO:0000313" key="13">
    <source>
        <dbReference type="EMBL" id="EGD79534.1"/>
    </source>
</evidence>
<dbReference type="FunCoup" id="F2UPH9">
    <property type="interactions" value="104"/>
</dbReference>
<dbReference type="Gene3D" id="2.130.10.10">
    <property type="entry name" value="YVTN repeat-like/Quinoprotein amine dehydrogenase"/>
    <property type="match status" value="2"/>
</dbReference>
<dbReference type="InterPro" id="IPR001680">
    <property type="entry name" value="WD40_rpt"/>
</dbReference>
<evidence type="ECO:0000256" key="12">
    <source>
        <dbReference type="SAM" id="MobiDB-lite"/>
    </source>
</evidence>
<keyword evidence="5" id="KW-0493">Microtubule</keyword>
<dbReference type="OrthoDB" id="24670at2759"/>
<dbReference type="InterPro" id="IPR036322">
    <property type="entry name" value="WD40_repeat_dom_sf"/>
</dbReference>
<dbReference type="Proteomes" id="UP000007799">
    <property type="component" value="Unassembled WGS sequence"/>
</dbReference>
<proteinExistence type="inferred from homology"/>
<evidence type="ECO:0000256" key="3">
    <source>
        <dbReference type="ARBA" id="ARBA00022490"/>
    </source>
</evidence>
<evidence type="ECO:0000256" key="5">
    <source>
        <dbReference type="ARBA" id="ARBA00022701"/>
    </source>
</evidence>
<evidence type="ECO:0000256" key="10">
    <source>
        <dbReference type="ARBA" id="ARBA00023273"/>
    </source>
</evidence>
<feature type="region of interest" description="Disordered" evidence="12">
    <location>
        <begin position="1"/>
        <end position="72"/>
    </location>
</feature>
<dbReference type="GO" id="GO:0003341">
    <property type="term" value="P:cilium movement"/>
    <property type="evidence" value="ECO:0007669"/>
    <property type="project" value="TreeGrafter"/>
</dbReference>
<dbReference type="InParanoid" id="F2UPH9"/>
<dbReference type="KEGG" id="sre:PTSG_10104"/>
<dbReference type="Pfam" id="PF00400">
    <property type="entry name" value="WD40"/>
    <property type="match status" value="3"/>
</dbReference>
<dbReference type="AlphaFoldDB" id="F2UPH9"/>
<feature type="compositionally biased region" description="Polar residues" evidence="12">
    <location>
        <begin position="14"/>
        <end position="30"/>
    </location>
</feature>
<keyword evidence="4 11" id="KW-0853">WD repeat</keyword>
<evidence type="ECO:0000256" key="6">
    <source>
        <dbReference type="ARBA" id="ARBA00022737"/>
    </source>
</evidence>
<name>F2UPH9_SALR5</name>
<evidence type="ECO:0000256" key="9">
    <source>
        <dbReference type="ARBA" id="ARBA00023212"/>
    </source>
</evidence>
<dbReference type="STRING" id="946362.F2UPH9"/>
<organism evidence="14">
    <name type="scientific">Salpingoeca rosetta (strain ATCC 50818 / BSB-021)</name>
    <dbReference type="NCBI Taxonomy" id="946362"/>
    <lineage>
        <taxon>Eukaryota</taxon>
        <taxon>Choanoflagellata</taxon>
        <taxon>Craspedida</taxon>
        <taxon>Salpingoecidae</taxon>
        <taxon>Salpingoeca</taxon>
    </lineage>
</organism>
<dbReference type="PROSITE" id="PS50082">
    <property type="entry name" value="WD_REPEATS_2"/>
    <property type="match status" value="1"/>
</dbReference>
<dbReference type="eggNOG" id="KOG1587">
    <property type="taxonomic scope" value="Eukaryota"/>
</dbReference>
<feature type="region of interest" description="Disordered" evidence="12">
    <location>
        <begin position="136"/>
        <end position="228"/>
    </location>
</feature>
<dbReference type="PANTHER" id="PTHR12442">
    <property type="entry name" value="DYNEIN INTERMEDIATE CHAIN"/>
    <property type="match status" value="1"/>
</dbReference>
<feature type="compositionally biased region" description="Basic residues" evidence="12">
    <location>
        <begin position="136"/>
        <end position="146"/>
    </location>
</feature>
<dbReference type="SMART" id="SM00320">
    <property type="entry name" value="WD40"/>
    <property type="match status" value="4"/>
</dbReference>
<evidence type="ECO:0000256" key="11">
    <source>
        <dbReference type="PROSITE-ProRule" id="PRU00221"/>
    </source>
</evidence>
<keyword evidence="10" id="KW-0966">Cell projection</keyword>
<accession>F2UPH9</accession>
<dbReference type="GO" id="GO:0036158">
    <property type="term" value="P:outer dynein arm assembly"/>
    <property type="evidence" value="ECO:0007669"/>
    <property type="project" value="TreeGrafter"/>
</dbReference>
<keyword evidence="6" id="KW-0677">Repeat</keyword>
<dbReference type="PROSITE" id="PS50294">
    <property type="entry name" value="WD_REPEATS_REGION"/>
    <property type="match status" value="1"/>
</dbReference>
<keyword evidence="7" id="KW-0243">Dynein</keyword>
<keyword evidence="14" id="KW-1185">Reference proteome</keyword>
<dbReference type="GO" id="GO:0045503">
    <property type="term" value="F:dynein light chain binding"/>
    <property type="evidence" value="ECO:0007669"/>
    <property type="project" value="TreeGrafter"/>
</dbReference>
<dbReference type="PANTHER" id="PTHR12442:SF11">
    <property type="entry name" value="DYNEIN AXONEMAL INTERMEDIATE CHAIN 1"/>
    <property type="match status" value="1"/>
</dbReference>
<dbReference type="FunFam" id="2.130.10.10:FF:000251">
    <property type="entry name" value="Dynein axonemal intermediate chain 1"/>
    <property type="match status" value="1"/>
</dbReference>
<keyword evidence="9" id="KW-0206">Cytoskeleton</keyword>
<evidence type="ECO:0000256" key="7">
    <source>
        <dbReference type="ARBA" id="ARBA00023017"/>
    </source>
</evidence>
<dbReference type="RefSeq" id="XP_004989015.1">
    <property type="nucleotide sequence ID" value="XM_004988958.1"/>
</dbReference>
<keyword evidence="8" id="KW-0505">Motor protein</keyword>
<dbReference type="InterPro" id="IPR015943">
    <property type="entry name" value="WD40/YVTN_repeat-like_dom_sf"/>
</dbReference>
<keyword evidence="3" id="KW-0963">Cytoplasm</keyword>
<dbReference type="InterPro" id="IPR050687">
    <property type="entry name" value="Dynein_IC"/>
</dbReference>
<evidence type="ECO:0000256" key="4">
    <source>
        <dbReference type="ARBA" id="ARBA00022574"/>
    </source>
</evidence>
<feature type="compositionally biased region" description="Polar residues" evidence="12">
    <location>
        <begin position="161"/>
        <end position="171"/>
    </location>
</feature>
<sequence length="746" mass="83377">MVDKKKGAVKKQHQLSTASNASIHSRSQLIAKSGSRLQSQSRHRLSKQISGNEGDEWLQAKDPVKPPNQLDLPDEALNEEITRILRADNPNAPHNIVRFSYKDGAYKQMASVDQCAYHYVLNGTLIHKESDEAKRQVARSRFKSKSSKADVSQGDEGNTAEAGTSTADAQTGDNEAEKKEGDGDGEGDGDDGDGDENQEEEEEEEEEDEEDEDDAGDGEPDKPLRNQFNFSERAAQCFAPAHRDRDTMTEAPQRETFTANATQWVIFDAYVADQEKQQAAKTKRRSSGTKPEHKVSHALTRELGDDGGSDWMNAAKLIALSTAKKMERLVNQNTFHDVAMDFKYWNDPSDQFKEKQGSLLPLWRFTNEKTKRKHVTCVRWCPEYPDLVLVGYGSYDYTKQTDGAICAYSLKNPSYPEYIIPVNSGVMCIDVHPKQSSLVAAGMYDGSVAVYDLSRKANRDEPLVRSTAKTGKHTDPVWSVEWHEDDVDQNRNFSSVSSDGRVSTWTMVQTELQHTDIIRLSYDTTKKQPAQGAEPLFGLGAGTCLDFNQHRENVFLIGTEEGDVHQCSRAYTSKFLKTFKAHTMAVYTVTWNPFHPRIFASCSADWTLKIWDDADDSPVFTFDLGNAVGCVAWSPFSPTVFAAVTTDGKIHVFDLQQNKYEPICQQQVTKKAKLTQVAFNKKDPIIIVGDDRGASSTFKLSPNLRKALMDKKKKTAEELLEAFDRILESVKETPHTQAPAKTPAAK</sequence>